<comment type="caution">
    <text evidence="2">The sequence shown here is derived from an EMBL/GenBank/DDBJ whole genome shotgun (WGS) entry which is preliminary data.</text>
</comment>
<evidence type="ECO:0000256" key="1">
    <source>
        <dbReference type="SAM" id="MobiDB-lite"/>
    </source>
</evidence>
<evidence type="ECO:0000313" key="3">
    <source>
        <dbReference type="Proteomes" id="UP000265520"/>
    </source>
</evidence>
<evidence type="ECO:0000313" key="2">
    <source>
        <dbReference type="EMBL" id="MCH97171.1"/>
    </source>
</evidence>
<keyword evidence="3" id="KW-1185">Reference proteome</keyword>
<feature type="compositionally biased region" description="Pro residues" evidence="1">
    <location>
        <begin position="1"/>
        <end position="13"/>
    </location>
</feature>
<dbReference type="Proteomes" id="UP000265520">
    <property type="component" value="Unassembled WGS sequence"/>
</dbReference>
<reference evidence="2 3" key="1">
    <citation type="journal article" date="2018" name="Front. Plant Sci.">
        <title>Red Clover (Trifolium pratense) and Zigzag Clover (T. medium) - A Picture of Genomic Similarities and Differences.</title>
        <authorList>
            <person name="Dluhosova J."/>
            <person name="Istvanek J."/>
            <person name="Nedelnik J."/>
            <person name="Repkova J."/>
        </authorList>
    </citation>
    <scope>NUCLEOTIDE SEQUENCE [LARGE SCALE GENOMIC DNA]</scope>
    <source>
        <strain evidence="3">cv. 10/8</strain>
        <tissue evidence="2">Leaf</tissue>
    </source>
</reference>
<feature type="region of interest" description="Disordered" evidence="1">
    <location>
        <begin position="204"/>
        <end position="229"/>
    </location>
</feature>
<dbReference type="PANTHER" id="PTHR47481:SF22">
    <property type="entry name" value="RETROTRANSPOSON GAG DOMAIN-CONTAINING PROTEIN"/>
    <property type="match status" value="1"/>
</dbReference>
<accession>A0A392NCF4</accession>
<feature type="non-terminal residue" evidence="2">
    <location>
        <position position="326"/>
    </location>
</feature>
<dbReference type="EMBL" id="LXQA010034265">
    <property type="protein sequence ID" value="MCH97171.1"/>
    <property type="molecule type" value="Genomic_DNA"/>
</dbReference>
<organism evidence="2 3">
    <name type="scientific">Trifolium medium</name>
    <dbReference type="NCBI Taxonomy" id="97028"/>
    <lineage>
        <taxon>Eukaryota</taxon>
        <taxon>Viridiplantae</taxon>
        <taxon>Streptophyta</taxon>
        <taxon>Embryophyta</taxon>
        <taxon>Tracheophyta</taxon>
        <taxon>Spermatophyta</taxon>
        <taxon>Magnoliopsida</taxon>
        <taxon>eudicotyledons</taxon>
        <taxon>Gunneridae</taxon>
        <taxon>Pentapetalae</taxon>
        <taxon>rosids</taxon>
        <taxon>fabids</taxon>
        <taxon>Fabales</taxon>
        <taxon>Fabaceae</taxon>
        <taxon>Papilionoideae</taxon>
        <taxon>50 kb inversion clade</taxon>
        <taxon>NPAAA clade</taxon>
        <taxon>Hologalegina</taxon>
        <taxon>IRL clade</taxon>
        <taxon>Trifolieae</taxon>
        <taxon>Trifolium</taxon>
    </lineage>
</organism>
<feature type="compositionally biased region" description="Low complexity" evidence="1">
    <location>
        <begin position="207"/>
        <end position="229"/>
    </location>
</feature>
<dbReference type="AlphaFoldDB" id="A0A392NCF4"/>
<proteinExistence type="predicted"/>
<name>A0A392NCF4_9FABA</name>
<feature type="region of interest" description="Disordered" evidence="1">
    <location>
        <begin position="1"/>
        <end position="20"/>
    </location>
</feature>
<dbReference type="PANTHER" id="PTHR47481">
    <property type="match status" value="1"/>
</dbReference>
<protein>
    <submittedName>
        <fullName evidence="2">Retrovirus-related pol polyprotein from transposon TNT 1-94</fullName>
    </submittedName>
</protein>
<sequence length="326" mass="35662">METSPPPPPPPILSPSARSTVDATPIASSSSELVTFQLKISEKLDEQNFLIWKQQIELVVNAHNLQSFLYFTEIPNKYATDPVTSAIVENPAYHLWVRQDQWLLSWLQSTISRAVMSRILVSSLYQESIDSLASVGDPIPSQQHIDVILEGLQHDYGSVVSVIESKFEDIQLEEVEALLLAHEMRLSKYNKQVQIDTASINLTQAKSPSEASGSNPPSGSSSQSDSATSSNFVDVASGFQSSGYGSGSRGRGNRGRGRGRYGSVQCQVCFKFGHLAAMCYHRFNQNFQAPVPHDFQGFPGLGPGFPGFAPQGGAPFHGYANTWIRP</sequence>